<dbReference type="InterPro" id="IPR016040">
    <property type="entry name" value="NAD(P)-bd_dom"/>
</dbReference>
<dbReference type="EMBL" id="WVTA01000003">
    <property type="protein sequence ID" value="KAK3214636.1"/>
    <property type="molecule type" value="Genomic_DNA"/>
</dbReference>
<feature type="domain" description="NAD(P)-binding" evidence="5">
    <location>
        <begin position="332"/>
        <end position="461"/>
    </location>
</feature>
<dbReference type="Pfam" id="PF13460">
    <property type="entry name" value="NAD_binding_10"/>
    <property type="match status" value="1"/>
</dbReference>
<evidence type="ECO:0000259" key="4">
    <source>
        <dbReference type="Pfam" id="PF05368"/>
    </source>
</evidence>
<protein>
    <recommendedName>
        <fullName evidence="8">NmrA-like domain-containing protein</fullName>
    </recommendedName>
</protein>
<feature type="domain" description="NmrA-like" evidence="4">
    <location>
        <begin position="6"/>
        <end position="257"/>
    </location>
</feature>
<evidence type="ECO:0000313" key="6">
    <source>
        <dbReference type="EMBL" id="KAK3214636.1"/>
    </source>
</evidence>
<keyword evidence="7" id="KW-1185">Reference proteome</keyword>
<dbReference type="Pfam" id="PF05368">
    <property type="entry name" value="NmrA"/>
    <property type="match status" value="1"/>
</dbReference>
<sequence>MTPLPKKVLVFGATGVIGKYIVGALVKNKESFGQIGIFTSPATVQNKSDEIKKLKEQGVKVVVGNLELEDDVKKAYEDYDTVISALGRSAILLQIPLLRLAEASPTIDTFYPSEYGTDIEYNSTTSPHEKPHQLKLQVRAYIRESISKLSVTYLVTGPYSDLYFAPQSGQVALAGAFYPGEGRAVLLGDGNGKVSFTSMRDVGKLLVAALKTPASTSPRVLKVNSFTASPKEILAEFEKQTGSRWEAVYTSLEELRDLEKTAWEKGDGTRFTLRRIWTEGGTLYEKRDNGEVGEPEVESLEQQHIFFRDSIILVSNIDNMSSNHVTRVAIVGASGHIGSHIVTELLKNGRHEITAVSRQGSKSKFPEGIKVALVDYSKEETVVDALSGHDFLIISLVSSAAPEIHSTICNAAVKAGVRWIMPNAYGMDPRNERLLNGNAYGPIARKAIADVKSAGGNYIVLTCGFWYEWSVVAGLDTFGFDVQNKKAVLFGNGTQRINTTTLEQCGRAVAALLDLPLTKQGDEPAIDDWKDNGLYVSSFLVNQREMLDSIHRAMGDTDDDWDITFESVEERTNEALGELKRGDYRGFVRAMYTNYFHDNGDGNYEDMRGLVNETFGLPKEDLDTATKWAVDKQLKDGAVYQ</sequence>
<dbReference type="SUPFAM" id="SSF51735">
    <property type="entry name" value="NAD(P)-binding Rossmann-fold domains"/>
    <property type="match status" value="2"/>
</dbReference>
<dbReference type="Gene3D" id="3.40.50.720">
    <property type="entry name" value="NAD(P)-binding Rossmann-like Domain"/>
    <property type="match status" value="2"/>
</dbReference>
<accession>A0AAN6M5F1</accession>
<comment type="similarity">
    <text evidence="1">Belongs to the NmrA-type oxidoreductase family. Isoflavone reductase subfamily.</text>
</comment>
<proteinExistence type="inferred from homology"/>
<dbReference type="InterPro" id="IPR036291">
    <property type="entry name" value="NAD(P)-bd_dom_sf"/>
</dbReference>
<gene>
    <name evidence="6" type="ORF">GRF29_19g850644</name>
</gene>
<dbReference type="PANTHER" id="PTHR47706">
    <property type="entry name" value="NMRA-LIKE FAMILY PROTEIN"/>
    <property type="match status" value="1"/>
</dbReference>
<organism evidence="6 7">
    <name type="scientific">Pseudopithomyces chartarum</name>
    <dbReference type="NCBI Taxonomy" id="1892770"/>
    <lineage>
        <taxon>Eukaryota</taxon>
        <taxon>Fungi</taxon>
        <taxon>Dikarya</taxon>
        <taxon>Ascomycota</taxon>
        <taxon>Pezizomycotina</taxon>
        <taxon>Dothideomycetes</taxon>
        <taxon>Pleosporomycetidae</taxon>
        <taxon>Pleosporales</taxon>
        <taxon>Massarineae</taxon>
        <taxon>Didymosphaeriaceae</taxon>
        <taxon>Pseudopithomyces</taxon>
    </lineage>
</organism>
<evidence type="ECO:0000313" key="7">
    <source>
        <dbReference type="Proteomes" id="UP001280581"/>
    </source>
</evidence>
<dbReference type="Gene3D" id="3.90.25.10">
    <property type="entry name" value="UDP-galactose 4-epimerase, domain 1"/>
    <property type="match status" value="1"/>
</dbReference>
<dbReference type="AlphaFoldDB" id="A0AAN6M5F1"/>
<keyword evidence="2" id="KW-0521">NADP</keyword>
<dbReference type="InterPro" id="IPR051609">
    <property type="entry name" value="NmrA/Isoflavone_reductase-like"/>
</dbReference>
<evidence type="ECO:0008006" key="8">
    <source>
        <dbReference type="Google" id="ProtNLM"/>
    </source>
</evidence>
<keyword evidence="3" id="KW-0560">Oxidoreductase</keyword>
<evidence type="ECO:0000256" key="3">
    <source>
        <dbReference type="ARBA" id="ARBA00023002"/>
    </source>
</evidence>
<evidence type="ECO:0000256" key="2">
    <source>
        <dbReference type="ARBA" id="ARBA00022857"/>
    </source>
</evidence>
<reference evidence="6 7" key="1">
    <citation type="submission" date="2021-02" db="EMBL/GenBank/DDBJ databases">
        <title>Genome assembly of Pseudopithomyces chartarum.</title>
        <authorList>
            <person name="Jauregui R."/>
            <person name="Singh J."/>
            <person name="Voisey C."/>
        </authorList>
    </citation>
    <scope>NUCLEOTIDE SEQUENCE [LARGE SCALE GENOMIC DNA]</scope>
    <source>
        <strain evidence="6 7">AGR01</strain>
    </source>
</reference>
<name>A0AAN6M5F1_9PLEO</name>
<evidence type="ECO:0000256" key="1">
    <source>
        <dbReference type="ARBA" id="ARBA00005725"/>
    </source>
</evidence>
<dbReference type="PANTHER" id="PTHR47706:SF7">
    <property type="entry name" value="CIPA-LIKE, PUTATIVE (AFU_ORTHOLOGUE AFUA_1G01630)-RELATED"/>
    <property type="match status" value="1"/>
</dbReference>
<dbReference type="InterPro" id="IPR008030">
    <property type="entry name" value="NmrA-like"/>
</dbReference>
<comment type="caution">
    <text evidence="6">The sequence shown here is derived from an EMBL/GenBank/DDBJ whole genome shotgun (WGS) entry which is preliminary data.</text>
</comment>
<evidence type="ECO:0000259" key="5">
    <source>
        <dbReference type="Pfam" id="PF13460"/>
    </source>
</evidence>
<dbReference type="GO" id="GO:0016491">
    <property type="term" value="F:oxidoreductase activity"/>
    <property type="evidence" value="ECO:0007669"/>
    <property type="project" value="UniProtKB-KW"/>
</dbReference>
<dbReference type="Proteomes" id="UP001280581">
    <property type="component" value="Unassembled WGS sequence"/>
</dbReference>